<dbReference type="EMBL" id="BTSX01000002">
    <property type="protein sequence ID" value="GMS84638.1"/>
    <property type="molecule type" value="Genomic_DNA"/>
</dbReference>
<feature type="non-terminal residue" evidence="1">
    <location>
        <position position="89"/>
    </location>
</feature>
<sequence>MNIMTIKKTILHFRSYVHIRDPFRSYLGMQIKSDCIHNTSLDLPSSRHIIVPFVFSSFLRLSTSDSSLLSLSASDSSLSSWSDCSFSGR</sequence>
<name>A0AAV5SR87_9BILA</name>
<evidence type="ECO:0000313" key="1">
    <source>
        <dbReference type="EMBL" id="GMS84638.1"/>
    </source>
</evidence>
<keyword evidence="2" id="KW-1185">Reference proteome</keyword>
<organism evidence="1 2">
    <name type="scientific">Pristionchus entomophagus</name>
    <dbReference type="NCBI Taxonomy" id="358040"/>
    <lineage>
        <taxon>Eukaryota</taxon>
        <taxon>Metazoa</taxon>
        <taxon>Ecdysozoa</taxon>
        <taxon>Nematoda</taxon>
        <taxon>Chromadorea</taxon>
        <taxon>Rhabditida</taxon>
        <taxon>Rhabditina</taxon>
        <taxon>Diplogasteromorpha</taxon>
        <taxon>Diplogasteroidea</taxon>
        <taxon>Neodiplogasteridae</taxon>
        <taxon>Pristionchus</taxon>
    </lineage>
</organism>
<evidence type="ECO:0000313" key="2">
    <source>
        <dbReference type="Proteomes" id="UP001432027"/>
    </source>
</evidence>
<reference evidence="1" key="1">
    <citation type="submission" date="2023-10" db="EMBL/GenBank/DDBJ databases">
        <title>Genome assembly of Pristionchus species.</title>
        <authorList>
            <person name="Yoshida K."/>
            <person name="Sommer R.J."/>
        </authorList>
    </citation>
    <scope>NUCLEOTIDE SEQUENCE</scope>
    <source>
        <strain evidence="1">RS0144</strain>
    </source>
</reference>
<gene>
    <name evidence="1" type="ORF">PENTCL1PPCAC_6813</name>
</gene>
<dbReference type="Proteomes" id="UP001432027">
    <property type="component" value="Unassembled WGS sequence"/>
</dbReference>
<proteinExistence type="predicted"/>
<accession>A0AAV5SR87</accession>
<dbReference type="AlphaFoldDB" id="A0AAV5SR87"/>
<protein>
    <submittedName>
        <fullName evidence="1">Uncharacterized protein</fullName>
    </submittedName>
</protein>
<comment type="caution">
    <text evidence="1">The sequence shown here is derived from an EMBL/GenBank/DDBJ whole genome shotgun (WGS) entry which is preliminary data.</text>
</comment>